<dbReference type="Proteomes" id="UP000070107">
    <property type="component" value="Unassembled WGS sequence"/>
</dbReference>
<dbReference type="AlphaFoldDB" id="A0A135HX20"/>
<sequence>MKRFGQFSHMLASAALALSTVLSVGGLSSLPVQAADYRASAPDAYADTSGICGDQRVLKTIVSRFSYQVTHVPNLPLVEISAFSDVYQRRFEPAQRPSEITRHYCGATAVLSDGEQRPVWYLIEEGQGFASIGDNVEFCVSGFDRWKVYDAGCRVLRYGM</sequence>
<protein>
    <recommendedName>
        <fullName evidence="4">Phage portal protein</fullName>
    </recommendedName>
</protein>
<name>A0A135HX20_9HYPH</name>
<dbReference type="OrthoDB" id="9808546at2"/>
<evidence type="ECO:0000313" key="3">
    <source>
        <dbReference type="Proteomes" id="UP000070107"/>
    </source>
</evidence>
<gene>
    <name evidence="2" type="ORF">ATN84_10430</name>
</gene>
<evidence type="ECO:0008006" key="4">
    <source>
        <dbReference type="Google" id="ProtNLM"/>
    </source>
</evidence>
<accession>A0A135HX20</accession>
<keyword evidence="3" id="KW-1185">Reference proteome</keyword>
<comment type="caution">
    <text evidence="2">The sequence shown here is derived from an EMBL/GenBank/DDBJ whole genome shotgun (WGS) entry which is preliminary data.</text>
</comment>
<feature type="chain" id="PRO_5007465436" description="Phage portal protein" evidence="1">
    <location>
        <begin position="35"/>
        <end position="160"/>
    </location>
</feature>
<reference evidence="2 3" key="1">
    <citation type="submission" date="2015-11" db="EMBL/GenBank/DDBJ databases">
        <title>Draft genome sequence of Paramesorhizobium deserti A-3-E, a strain highly resistant to diverse beta-lactam antibiotics.</title>
        <authorList>
            <person name="Lv R."/>
            <person name="Yang X."/>
            <person name="Fang N."/>
            <person name="Guo J."/>
            <person name="Luo X."/>
            <person name="Peng F."/>
            <person name="Yang R."/>
            <person name="Cui Y."/>
            <person name="Fang C."/>
            <person name="Song Y."/>
        </authorList>
    </citation>
    <scope>NUCLEOTIDE SEQUENCE [LARGE SCALE GENOMIC DNA]</scope>
    <source>
        <strain evidence="2 3">A-3-E</strain>
    </source>
</reference>
<dbReference type="EMBL" id="LNTU01000012">
    <property type="protein sequence ID" value="KXF77737.1"/>
    <property type="molecule type" value="Genomic_DNA"/>
</dbReference>
<proteinExistence type="predicted"/>
<dbReference type="RefSeq" id="WP_068881922.1">
    <property type="nucleotide sequence ID" value="NZ_LNTU01000012.1"/>
</dbReference>
<organism evidence="2 3">
    <name type="scientific">Paramesorhizobium deserti</name>
    <dbReference type="NCBI Taxonomy" id="1494590"/>
    <lineage>
        <taxon>Bacteria</taxon>
        <taxon>Pseudomonadati</taxon>
        <taxon>Pseudomonadota</taxon>
        <taxon>Alphaproteobacteria</taxon>
        <taxon>Hyphomicrobiales</taxon>
        <taxon>Phyllobacteriaceae</taxon>
        <taxon>Paramesorhizobium</taxon>
    </lineage>
</organism>
<keyword evidence="1" id="KW-0732">Signal</keyword>
<evidence type="ECO:0000313" key="2">
    <source>
        <dbReference type="EMBL" id="KXF77737.1"/>
    </source>
</evidence>
<evidence type="ECO:0000256" key="1">
    <source>
        <dbReference type="SAM" id="SignalP"/>
    </source>
</evidence>
<feature type="signal peptide" evidence="1">
    <location>
        <begin position="1"/>
        <end position="34"/>
    </location>
</feature>
<dbReference type="STRING" id="1494590.ATN84_10430"/>